<dbReference type="SUPFAM" id="SSF52096">
    <property type="entry name" value="ClpP/crotonase"/>
    <property type="match status" value="1"/>
</dbReference>
<dbReference type="InterPro" id="IPR001753">
    <property type="entry name" value="Enoyl-CoA_hydra/iso"/>
</dbReference>
<dbReference type="EMBL" id="CAEZYR010000139">
    <property type="protein sequence ID" value="CAB4765706.1"/>
    <property type="molecule type" value="Genomic_DNA"/>
</dbReference>
<proteinExistence type="predicted"/>
<evidence type="ECO:0000313" key="3">
    <source>
        <dbReference type="EMBL" id="CAB4924362.1"/>
    </source>
</evidence>
<dbReference type="PANTHER" id="PTHR11941">
    <property type="entry name" value="ENOYL-COA HYDRATASE-RELATED"/>
    <property type="match status" value="1"/>
</dbReference>
<dbReference type="Gene3D" id="3.90.226.10">
    <property type="entry name" value="2-enoyl-CoA Hydratase, Chain A, domain 1"/>
    <property type="match status" value="1"/>
</dbReference>
<dbReference type="GO" id="GO:0006635">
    <property type="term" value="P:fatty acid beta-oxidation"/>
    <property type="evidence" value="ECO:0007669"/>
    <property type="project" value="TreeGrafter"/>
</dbReference>
<reference evidence="1" key="1">
    <citation type="submission" date="2020-05" db="EMBL/GenBank/DDBJ databases">
        <authorList>
            <person name="Chiriac C."/>
            <person name="Salcher M."/>
            <person name="Ghai R."/>
            <person name="Kavagutti S V."/>
        </authorList>
    </citation>
    <scope>NUCLEOTIDE SEQUENCE</scope>
</reference>
<organism evidence="1">
    <name type="scientific">freshwater metagenome</name>
    <dbReference type="NCBI Taxonomy" id="449393"/>
    <lineage>
        <taxon>unclassified sequences</taxon>
        <taxon>metagenomes</taxon>
        <taxon>ecological metagenomes</taxon>
    </lineage>
</organism>
<evidence type="ECO:0000313" key="1">
    <source>
        <dbReference type="EMBL" id="CAB4765706.1"/>
    </source>
</evidence>
<dbReference type="EMBL" id="CAFABA010000189">
    <property type="protein sequence ID" value="CAB4836525.1"/>
    <property type="molecule type" value="Genomic_DNA"/>
</dbReference>
<gene>
    <name evidence="1" type="ORF">UFOPK2754_02756</name>
    <name evidence="2" type="ORF">UFOPK3139_02969</name>
    <name evidence="3" type="ORF">UFOPK3543_02273</name>
    <name evidence="4" type="ORF">UFOPK3967_00797</name>
</gene>
<dbReference type="AlphaFoldDB" id="A0A6J6V1Y3"/>
<dbReference type="CDD" id="cd06558">
    <property type="entry name" value="crotonase-like"/>
    <property type="match status" value="1"/>
</dbReference>
<evidence type="ECO:0000313" key="4">
    <source>
        <dbReference type="EMBL" id="CAB4987820.1"/>
    </source>
</evidence>
<dbReference type="PANTHER" id="PTHR11941:SF124">
    <property type="entry name" value="ENOYL-COA HYDRATASE ECHA13-RELATED"/>
    <property type="match status" value="1"/>
</dbReference>
<dbReference type="Pfam" id="PF00378">
    <property type="entry name" value="ECH_1"/>
    <property type="match status" value="1"/>
</dbReference>
<accession>A0A6J6V1Y3</accession>
<dbReference type="EMBL" id="CAFBOS010000035">
    <property type="protein sequence ID" value="CAB4987820.1"/>
    <property type="molecule type" value="Genomic_DNA"/>
</dbReference>
<evidence type="ECO:0000313" key="2">
    <source>
        <dbReference type="EMBL" id="CAB4836525.1"/>
    </source>
</evidence>
<protein>
    <submittedName>
        <fullName evidence="1">Unannotated protein</fullName>
    </submittedName>
</protein>
<dbReference type="EMBL" id="CAFBMH010000105">
    <property type="protein sequence ID" value="CAB4924362.1"/>
    <property type="molecule type" value="Genomic_DNA"/>
</dbReference>
<dbReference type="NCBIfam" id="NF006140">
    <property type="entry name" value="PRK08290.1"/>
    <property type="match status" value="1"/>
</dbReference>
<name>A0A6J6V1Y3_9ZZZZ</name>
<sequence>MAADAERKYIRYEVDERVGVITLARPEKANAQNEVFLDELDACFDLAAASRDVRVIVLRAEGKHFSAGHDLKVDDEQPKLANDDGSWWLSELYDWECRKYLGFGLKWRNIPKPTIAAVQGKCIAGALNLIWPMDLIIAADNATFSDPVVALGACGVEYHGHTWEFGARKAKEMLFTGRAMTAQEAEQIGMVNRVVPLEELWPNAMALAHEISQFHPFALRQAKRAVNQTLDVMGQHAALQSAFDIHHTTHGNAISVSGYPVLASLDDMKGRLKDQ</sequence>
<dbReference type="InterPro" id="IPR029045">
    <property type="entry name" value="ClpP/crotonase-like_dom_sf"/>
</dbReference>